<feature type="transmembrane region" description="Helical" evidence="1">
    <location>
        <begin position="29"/>
        <end position="48"/>
    </location>
</feature>
<evidence type="ECO:0000313" key="4">
    <source>
        <dbReference type="Proteomes" id="UP000289340"/>
    </source>
</evidence>
<dbReference type="Proteomes" id="UP000289340">
    <property type="component" value="Chromosome 20"/>
</dbReference>
<keyword evidence="1" id="KW-0812">Transmembrane</keyword>
<reference evidence="3 4" key="1">
    <citation type="submission" date="2018-09" db="EMBL/GenBank/DDBJ databases">
        <title>A high-quality reference genome of wild soybean provides a powerful tool to mine soybean genomes.</title>
        <authorList>
            <person name="Xie M."/>
            <person name="Chung C.Y.L."/>
            <person name="Li M.-W."/>
            <person name="Wong F.-L."/>
            <person name="Chan T.-F."/>
            <person name="Lam H.-M."/>
        </authorList>
    </citation>
    <scope>NUCLEOTIDE SEQUENCE [LARGE SCALE GENOMIC DNA]</scope>
    <source>
        <strain evidence="4">cv. W05</strain>
        <tissue evidence="3">Hypocotyl of etiolated seedlings</tissue>
    </source>
</reference>
<evidence type="ECO:0000313" key="3">
    <source>
        <dbReference type="EMBL" id="RZB45370.1"/>
    </source>
</evidence>
<keyword evidence="1" id="KW-1133">Transmembrane helix</keyword>
<keyword evidence="4" id="KW-1185">Reference proteome</keyword>
<dbReference type="EMBL" id="QZWG01000020">
    <property type="protein sequence ID" value="RZB45370.1"/>
    <property type="molecule type" value="Genomic_DNA"/>
</dbReference>
<proteinExistence type="predicted"/>
<comment type="caution">
    <text evidence="3">The sequence shown here is derived from an EMBL/GenBank/DDBJ whole genome shotgun (WGS) entry which is preliminary data.</text>
</comment>
<sequence>MGRVSTCKGSITECFGGTLFRAPDTVHPIAVSIIMPLRVVVVTVKCSWLRRANKKRLRVGKSSFDSLICHDLTRPPLLHRLLRRIERLH</sequence>
<organism evidence="3 4">
    <name type="scientific">Glycine soja</name>
    <name type="common">Wild soybean</name>
    <dbReference type="NCBI Taxonomy" id="3848"/>
    <lineage>
        <taxon>Eukaryota</taxon>
        <taxon>Viridiplantae</taxon>
        <taxon>Streptophyta</taxon>
        <taxon>Embryophyta</taxon>
        <taxon>Tracheophyta</taxon>
        <taxon>Spermatophyta</taxon>
        <taxon>Magnoliopsida</taxon>
        <taxon>eudicotyledons</taxon>
        <taxon>Gunneridae</taxon>
        <taxon>Pentapetalae</taxon>
        <taxon>rosids</taxon>
        <taxon>fabids</taxon>
        <taxon>Fabales</taxon>
        <taxon>Fabaceae</taxon>
        <taxon>Papilionoideae</taxon>
        <taxon>50 kb inversion clade</taxon>
        <taxon>NPAAA clade</taxon>
        <taxon>indigoferoid/millettioid clade</taxon>
        <taxon>Phaseoleae</taxon>
        <taxon>Glycine</taxon>
        <taxon>Glycine subgen. Soja</taxon>
    </lineage>
</organism>
<accession>A0A445F986</accession>
<dbReference type="EMBL" id="QZWG01000020">
    <property type="protein sequence ID" value="RZB45369.1"/>
    <property type="molecule type" value="Genomic_DNA"/>
</dbReference>
<dbReference type="AlphaFoldDB" id="A0A445F986"/>
<keyword evidence="1" id="KW-0472">Membrane</keyword>
<evidence type="ECO:0000313" key="2">
    <source>
        <dbReference type="EMBL" id="RZB45369.1"/>
    </source>
</evidence>
<protein>
    <submittedName>
        <fullName evidence="2">Vesicle-associated protein 2-2 isoform G</fullName>
    </submittedName>
    <submittedName>
        <fullName evidence="3">Vesicle-associated protein 2-2 isoform H</fullName>
    </submittedName>
</protein>
<gene>
    <name evidence="3" type="ORF">D0Y65_054941</name>
</gene>
<name>A0A445F986_GLYSO</name>
<evidence type="ECO:0000256" key="1">
    <source>
        <dbReference type="SAM" id="Phobius"/>
    </source>
</evidence>